<proteinExistence type="predicted"/>
<dbReference type="PANTHER" id="PTHR47481">
    <property type="match status" value="1"/>
</dbReference>
<keyword evidence="2" id="KW-1185">Reference proteome</keyword>
<dbReference type="PANTHER" id="PTHR47481:SF36">
    <property type="entry name" value="CCHC-TYPE DOMAIN-CONTAINING PROTEIN"/>
    <property type="match status" value="1"/>
</dbReference>
<dbReference type="Proteomes" id="UP000054783">
    <property type="component" value="Unassembled WGS sequence"/>
</dbReference>
<dbReference type="OrthoDB" id="413361at2759"/>
<gene>
    <name evidence="1" type="ORF">T12_8551</name>
</gene>
<name>A0A0V0Z6Y9_9BILA</name>
<evidence type="ECO:0000313" key="1">
    <source>
        <dbReference type="EMBL" id="KRY08171.1"/>
    </source>
</evidence>
<dbReference type="EMBL" id="JYDQ01000358">
    <property type="protein sequence ID" value="KRY08171.1"/>
    <property type="molecule type" value="Genomic_DNA"/>
</dbReference>
<evidence type="ECO:0000313" key="2">
    <source>
        <dbReference type="Proteomes" id="UP000054783"/>
    </source>
</evidence>
<sequence>MNTTVKIELLGKENYDTWKLQAQAILVKNDLWEFVNGTKRRPKIVKDDESSLEAAQKWDISDQKAKADLILPISPLELREIKDCETSNEIWLKLASIYESKGPARKATLHKRLILNKMNNEQKMNDFLREFFNCVDKLKAMDLEIAEIPTFDSLALRYSRLIRKLLNCNRVSRRVAEARIIENKIAGRMRSSQE</sequence>
<protein>
    <submittedName>
        <fullName evidence="1">Uncharacterized protein</fullName>
    </submittedName>
</protein>
<dbReference type="Pfam" id="PF14223">
    <property type="entry name" value="Retrotran_gag_2"/>
    <property type="match status" value="1"/>
</dbReference>
<organism evidence="1 2">
    <name type="scientific">Trichinella patagoniensis</name>
    <dbReference type="NCBI Taxonomy" id="990121"/>
    <lineage>
        <taxon>Eukaryota</taxon>
        <taxon>Metazoa</taxon>
        <taxon>Ecdysozoa</taxon>
        <taxon>Nematoda</taxon>
        <taxon>Enoplea</taxon>
        <taxon>Dorylaimia</taxon>
        <taxon>Trichinellida</taxon>
        <taxon>Trichinellidae</taxon>
        <taxon>Trichinella</taxon>
    </lineage>
</organism>
<accession>A0A0V0Z6Y9</accession>
<reference evidence="1 2" key="1">
    <citation type="submission" date="2015-01" db="EMBL/GenBank/DDBJ databases">
        <title>Evolution of Trichinella species and genotypes.</title>
        <authorList>
            <person name="Korhonen P.K."/>
            <person name="Edoardo P."/>
            <person name="Giuseppe L.R."/>
            <person name="Gasser R.B."/>
        </authorList>
    </citation>
    <scope>NUCLEOTIDE SEQUENCE [LARGE SCALE GENOMIC DNA]</scope>
    <source>
        <strain evidence="1">ISS2496</strain>
    </source>
</reference>
<dbReference type="AlphaFoldDB" id="A0A0V0Z6Y9"/>
<dbReference type="STRING" id="990121.A0A0V0Z6Y9"/>
<comment type="caution">
    <text evidence="1">The sequence shown here is derived from an EMBL/GenBank/DDBJ whole genome shotgun (WGS) entry which is preliminary data.</text>
</comment>